<keyword evidence="2" id="KW-0479">Metal-binding</keyword>
<keyword evidence="5" id="KW-0503">Monooxygenase</keyword>
<evidence type="ECO:0000256" key="5">
    <source>
        <dbReference type="ARBA" id="ARBA00023033"/>
    </source>
</evidence>
<dbReference type="SUPFAM" id="SSF48264">
    <property type="entry name" value="Cytochrome P450"/>
    <property type="match status" value="1"/>
</dbReference>
<dbReference type="Proteomes" id="UP000237347">
    <property type="component" value="Unassembled WGS sequence"/>
</dbReference>
<evidence type="ECO:0000256" key="4">
    <source>
        <dbReference type="ARBA" id="ARBA00023004"/>
    </source>
</evidence>
<keyword evidence="3" id="KW-0560">Oxidoreductase</keyword>
<feature type="transmembrane region" description="Helical" evidence="6">
    <location>
        <begin position="20"/>
        <end position="46"/>
    </location>
</feature>
<dbReference type="GO" id="GO:0004497">
    <property type="term" value="F:monooxygenase activity"/>
    <property type="evidence" value="ECO:0007669"/>
    <property type="project" value="UniProtKB-KW"/>
</dbReference>
<organism evidence="7 8">
    <name type="scientific">Quercus suber</name>
    <name type="common">Cork oak</name>
    <dbReference type="NCBI Taxonomy" id="58331"/>
    <lineage>
        <taxon>Eukaryota</taxon>
        <taxon>Viridiplantae</taxon>
        <taxon>Streptophyta</taxon>
        <taxon>Embryophyta</taxon>
        <taxon>Tracheophyta</taxon>
        <taxon>Spermatophyta</taxon>
        <taxon>Magnoliopsida</taxon>
        <taxon>eudicotyledons</taxon>
        <taxon>Gunneridae</taxon>
        <taxon>Pentapetalae</taxon>
        <taxon>rosids</taxon>
        <taxon>fabids</taxon>
        <taxon>Fagales</taxon>
        <taxon>Fagaceae</taxon>
        <taxon>Quercus</taxon>
    </lineage>
</organism>
<dbReference type="Gene3D" id="1.10.630.10">
    <property type="entry name" value="Cytochrome P450"/>
    <property type="match status" value="1"/>
</dbReference>
<reference evidence="7 8" key="1">
    <citation type="journal article" date="2018" name="Sci. Data">
        <title>The draft genome sequence of cork oak.</title>
        <authorList>
            <person name="Ramos A.M."/>
            <person name="Usie A."/>
            <person name="Barbosa P."/>
            <person name="Barros P.M."/>
            <person name="Capote T."/>
            <person name="Chaves I."/>
            <person name="Simoes F."/>
            <person name="Abreu I."/>
            <person name="Carrasquinho I."/>
            <person name="Faro C."/>
            <person name="Guimaraes J.B."/>
            <person name="Mendonca D."/>
            <person name="Nobrega F."/>
            <person name="Rodrigues L."/>
            <person name="Saibo N.J.M."/>
            <person name="Varela M.C."/>
            <person name="Egas C."/>
            <person name="Matos J."/>
            <person name="Miguel C.M."/>
            <person name="Oliveira M.M."/>
            <person name="Ricardo C.P."/>
            <person name="Goncalves S."/>
        </authorList>
    </citation>
    <scope>NUCLEOTIDE SEQUENCE [LARGE SCALE GENOMIC DNA]</scope>
    <source>
        <strain evidence="8">cv. HL8</strain>
    </source>
</reference>
<evidence type="ECO:0000256" key="3">
    <source>
        <dbReference type="ARBA" id="ARBA00023002"/>
    </source>
</evidence>
<gene>
    <name evidence="7" type="primary">CYP81D11_3</name>
    <name evidence="7" type="ORF">CFP56_036483</name>
</gene>
<protein>
    <submittedName>
        <fullName evidence="7">Cytochrome p450 81d11</fullName>
    </submittedName>
</protein>
<dbReference type="PANTHER" id="PTHR47947:SF13">
    <property type="entry name" value="CYTOCHROME P450, FAMILY 81, SUBFAMILY K, POLYPEPTIDE 1-RELATED"/>
    <property type="match status" value="1"/>
</dbReference>
<evidence type="ECO:0000256" key="1">
    <source>
        <dbReference type="ARBA" id="ARBA00022617"/>
    </source>
</evidence>
<evidence type="ECO:0000313" key="7">
    <source>
        <dbReference type="EMBL" id="KAK7822504.1"/>
    </source>
</evidence>
<comment type="caution">
    <text evidence="7">The sequence shown here is derived from an EMBL/GenBank/DDBJ whole genome shotgun (WGS) entry which is preliminary data.</text>
</comment>
<keyword evidence="1" id="KW-0349">Heme</keyword>
<accession>A0AAW0J6R7</accession>
<dbReference type="EMBL" id="PKMF04000664">
    <property type="protein sequence ID" value="KAK7822504.1"/>
    <property type="molecule type" value="Genomic_DNA"/>
</dbReference>
<dbReference type="GO" id="GO:0005506">
    <property type="term" value="F:iron ion binding"/>
    <property type="evidence" value="ECO:0007669"/>
    <property type="project" value="InterPro"/>
</dbReference>
<evidence type="ECO:0000313" key="8">
    <source>
        <dbReference type="Proteomes" id="UP000237347"/>
    </source>
</evidence>
<evidence type="ECO:0000256" key="6">
    <source>
        <dbReference type="SAM" id="Phobius"/>
    </source>
</evidence>
<dbReference type="AlphaFoldDB" id="A0AAW0J6R7"/>
<keyword evidence="8" id="KW-1185">Reference proteome</keyword>
<keyword evidence="6" id="KW-0472">Membrane</keyword>
<dbReference type="InterPro" id="IPR036396">
    <property type="entry name" value="Cyt_P450_sf"/>
</dbReference>
<evidence type="ECO:0000256" key="2">
    <source>
        <dbReference type="ARBA" id="ARBA00022723"/>
    </source>
</evidence>
<keyword evidence="4" id="KW-0408">Iron</keyword>
<sequence>MRRPCQVRARPSGNFRWHWLHSFICCFAMGNLYLYLALLFSIIFIVKILNHRNKNLPPSPFPLPIIGHLHLLNKQPLHQALHTLSSQRVATIEIFSHISLQKSSIIREEEVYYLLRQMFKVSNIEPQKVDFKYLSTLLVSNIMMRMVAGKPCVGEEFACMDVGKQLLKEFKDSYFASSTVNICDFFPILKWVGYKGLEKNMIRMQKMRMEH</sequence>
<name>A0AAW0J6R7_QUESU</name>
<keyword evidence="6" id="KW-1133">Transmembrane helix</keyword>
<dbReference type="PANTHER" id="PTHR47947">
    <property type="entry name" value="CYTOCHROME P450 82C3-RELATED"/>
    <property type="match status" value="1"/>
</dbReference>
<dbReference type="GO" id="GO:0016705">
    <property type="term" value="F:oxidoreductase activity, acting on paired donors, with incorporation or reduction of molecular oxygen"/>
    <property type="evidence" value="ECO:0007669"/>
    <property type="project" value="InterPro"/>
</dbReference>
<dbReference type="GO" id="GO:0020037">
    <property type="term" value="F:heme binding"/>
    <property type="evidence" value="ECO:0007669"/>
    <property type="project" value="InterPro"/>
</dbReference>
<dbReference type="InterPro" id="IPR050651">
    <property type="entry name" value="Plant_Cytochrome_P450_Monoox"/>
</dbReference>
<keyword evidence="6" id="KW-0812">Transmembrane</keyword>
<proteinExistence type="predicted"/>